<dbReference type="FunFam" id="3.40.50.1390:FF:000008">
    <property type="entry name" value="DNA recombinase"/>
    <property type="match status" value="1"/>
</dbReference>
<evidence type="ECO:0000313" key="4">
    <source>
        <dbReference type="Proteomes" id="UP000182060"/>
    </source>
</evidence>
<dbReference type="InterPro" id="IPR038109">
    <property type="entry name" value="DNA_bind_recomb_sf"/>
</dbReference>
<dbReference type="Gene3D" id="3.40.50.1390">
    <property type="entry name" value="Resolvase, N-terminal catalytic domain"/>
    <property type="match status" value="1"/>
</dbReference>
<dbReference type="Gene3D" id="3.90.1750.20">
    <property type="entry name" value="Putative Large Serine Recombinase, Chain B, Domain 2"/>
    <property type="match status" value="1"/>
</dbReference>
<dbReference type="EMBL" id="CP015017">
    <property type="protein sequence ID" value="APC02162.1"/>
    <property type="molecule type" value="Genomic_DNA"/>
</dbReference>
<dbReference type="SUPFAM" id="SSF53041">
    <property type="entry name" value="Resolvase-like"/>
    <property type="match status" value="1"/>
</dbReference>
<dbReference type="PROSITE" id="PS51737">
    <property type="entry name" value="RECOMBINASE_DNA_BIND"/>
    <property type="match status" value="1"/>
</dbReference>
<dbReference type="InterPro" id="IPR011109">
    <property type="entry name" value="DNA_bind_recombinase_dom"/>
</dbReference>
<name>A0AAC9IYX9_9BURK</name>
<dbReference type="PANTHER" id="PTHR30461:SF23">
    <property type="entry name" value="DNA RECOMBINASE-RELATED"/>
    <property type="match status" value="1"/>
</dbReference>
<dbReference type="InterPro" id="IPR036162">
    <property type="entry name" value="Resolvase-like_N_sf"/>
</dbReference>
<dbReference type="InterPro" id="IPR006119">
    <property type="entry name" value="Resolv_N"/>
</dbReference>
<dbReference type="CDD" id="cd00338">
    <property type="entry name" value="Ser_Recombinase"/>
    <property type="match status" value="1"/>
</dbReference>
<dbReference type="PANTHER" id="PTHR30461">
    <property type="entry name" value="DNA-INVERTASE FROM LAMBDOID PROPHAGE"/>
    <property type="match status" value="1"/>
</dbReference>
<accession>A0AAC9IYX9</accession>
<dbReference type="GO" id="GO:0000150">
    <property type="term" value="F:DNA strand exchange activity"/>
    <property type="evidence" value="ECO:0007669"/>
    <property type="project" value="InterPro"/>
</dbReference>
<evidence type="ECO:0000313" key="3">
    <source>
        <dbReference type="EMBL" id="APC02162.1"/>
    </source>
</evidence>
<dbReference type="GO" id="GO:0003677">
    <property type="term" value="F:DNA binding"/>
    <property type="evidence" value="ECO:0007669"/>
    <property type="project" value="InterPro"/>
</dbReference>
<gene>
    <name evidence="3" type="ORF">AOC25_11305</name>
</gene>
<evidence type="ECO:0000259" key="2">
    <source>
        <dbReference type="PROSITE" id="PS51737"/>
    </source>
</evidence>
<feature type="domain" description="Recombinase" evidence="2">
    <location>
        <begin position="198"/>
        <end position="322"/>
    </location>
</feature>
<protein>
    <submittedName>
        <fullName evidence="3">Serine recombinase</fullName>
    </submittedName>
</protein>
<sequence>MQTDYSKEEDLDQPVLFRAAEYVRMSTEHQQYSTQNQADKIREYAAQRGIQIVHTYADEGKSGLNIGGRLALQQLIKDVETGTANFQLVLVYDVSRWGRFQDADESAYYEYICRRAGIQVTYVAEQFENDGSPVSTIVKGVKRAMAGEYSRELSAKVFAGQCRLIELGYRQGGPAGFGLRRVLIDQNGSIKSELARGEHKSLQTDRVILMPGPEAEVDTVNQIYRWFIEMGISETEIAERLNQGGVRTDLDRDWTRSTVREILTNEKYIGNNVYNRISFKLKKHRISNQADMWIKKEGAFEAIVPPETFYVAQGIIRARAHRFSNEELIDKLRNLYQHKGFLSGIIIDEAEGMPSAAAYIQRFGSLIRAYETVGFTPDRDYRFLEVNKFLRKLHPEIVGSTESAILELGGTAERDPATDLINVNREFTISIVIARCQTPESGRHRWKIRFDTSLAPDITIAVRLDQANQRPLDYYLLPYLDFGSSRVSLAEHNGVEFESYRFDDLHYLYGMAQRARIKRAA</sequence>
<dbReference type="RefSeq" id="WP_071539847.1">
    <property type="nucleotide sequence ID" value="NZ_CP015016.1"/>
</dbReference>
<dbReference type="AlphaFoldDB" id="A0AAC9IYX9"/>
<organism evidence="3 4">
    <name type="scientific">Polynucleobacter asymbioticus</name>
    <dbReference type="NCBI Taxonomy" id="576611"/>
    <lineage>
        <taxon>Bacteria</taxon>
        <taxon>Pseudomonadati</taxon>
        <taxon>Pseudomonadota</taxon>
        <taxon>Betaproteobacteria</taxon>
        <taxon>Burkholderiales</taxon>
        <taxon>Burkholderiaceae</taxon>
        <taxon>Polynucleobacter</taxon>
    </lineage>
</organism>
<dbReference type="InterPro" id="IPR050639">
    <property type="entry name" value="SSR_resolvase"/>
</dbReference>
<dbReference type="SMART" id="SM00857">
    <property type="entry name" value="Resolvase"/>
    <property type="match status" value="1"/>
</dbReference>
<feature type="domain" description="Resolvase/invertase-type recombinase catalytic" evidence="1">
    <location>
        <begin position="18"/>
        <end position="168"/>
    </location>
</feature>
<reference evidence="3" key="1">
    <citation type="journal article" date="2017" name="Appl. Environ. Microbiol.">
        <title>Microdiversification of a pelagic Polynucleobacter species is mainly driven by acquisition of genomic islands from a partially interspecific gene pool.</title>
        <authorList>
            <person name="Hoetzinger M."/>
            <person name="Hahn M.W."/>
            <person name="Jezberova J."/>
            <person name="Schmidt J."/>
            <person name="Koll U."/>
        </authorList>
    </citation>
    <scope>NUCLEOTIDE SEQUENCE</scope>
    <source>
        <strain evidence="3">MWH-RechtKol4</strain>
    </source>
</reference>
<dbReference type="Proteomes" id="UP000182060">
    <property type="component" value="Chromosome"/>
</dbReference>
<proteinExistence type="predicted"/>
<evidence type="ECO:0000259" key="1">
    <source>
        <dbReference type="PROSITE" id="PS51736"/>
    </source>
</evidence>
<dbReference type="Pfam" id="PF00239">
    <property type="entry name" value="Resolvase"/>
    <property type="match status" value="1"/>
</dbReference>
<dbReference type="PROSITE" id="PS51736">
    <property type="entry name" value="RECOMBINASES_3"/>
    <property type="match status" value="1"/>
</dbReference>
<dbReference type="Pfam" id="PF07508">
    <property type="entry name" value="Recombinase"/>
    <property type="match status" value="1"/>
</dbReference>